<evidence type="ECO:0000256" key="1">
    <source>
        <dbReference type="SAM" id="MobiDB-lite"/>
    </source>
</evidence>
<gene>
    <name evidence="2" type="ORF">GIL414_LOCUS63749</name>
</gene>
<evidence type="ECO:0000313" key="2">
    <source>
        <dbReference type="EMBL" id="CAF5125016.1"/>
    </source>
</evidence>
<comment type="caution">
    <text evidence="2">The sequence shown here is derived from an EMBL/GenBank/DDBJ whole genome shotgun (WGS) entry which is preliminary data.</text>
</comment>
<evidence type="ECO:0000313" key="3">
    <source>
        <dbReference type="Proteomes" id="UP000681720"/>
    </source>
</evidence>
<reference evidence="2" key="1">
    <citation type="submission" date="2021-02" db="EMBL/GenBank/DDBJ databases">
        <authorList>
            <person name="Nowell W R."/>
        </authorList>
    </citation>
    <scope>NUCLEOTIDE SEQUENCE</scope>
</reference>
<accession>A0A8S3FLN9</accession>
<name>A0A8S3FLN9_9BILA</name>
<dbReference type="AlphaFoldDB" id="A0A8S3FLN9"/>
<organism evidence="2 3">
    <name type="scientific">Rotaria magnacalcarata</name>
    <dbReference type="NCBI Taxonomy" id="392030"/>
    <lineage>
        <taxon>Eukaryota</taxon>
        <taxon>Metazoa</taxon>
        <taxon>Spiralia</taxon>
        <taxon>Gnathifera</taxon>
        <taxon>Rotifera</taxon>
        <taxon>Eurotatoria</taxon>
        <taxon>Bdelloidea</taxon>
        <taxon>Philodinida</taxon>
        <taxon>Philodinidae</taxon>
        <taxon>Rotaria</taxon>
    </lineage>
</organism>
<feature type="non-terminal residue" evidence="2">
    <location>
        <position position="1"/>
    </location>
</feature>
<protein>
    <submittedName>
        <fullName evidence="2">Uncharacterized protein</fullName>
    </submittedName>
</protein>
<proteinExistence type="predicted"/>
<sequence>MQLTEQPSTDYIDALNQELAILRNQNEELDRINKHLVFDNENLSNQLNDRSIVLGHHTVSDLNQIPEENTDELKENSENQSSSAPVDAEEMEKFRADLTSITDQFNQLIQTNKSELDSFRDTLQNWISLPENSTLDDIAQQLKDQFEQNQQNVPHTTENQTQTIELKEQIHIAIETTPVIYENHQTQIDLVEMNDEETQTESFQQLWPIFNDDNLYNHDEDDNNLLDYIDEISSLSPTDLTDRLNKECQQILI</sequence>
<feature type="region of interest" description="Disordered" evidence="1">
    <location>
        <begin position="67"/>
        <end position="88"/>
    </location>
</feature>
<dbReference type="EMBL" id="CAJOBJ010267378">
    <property type="protein sequence ID" value="CAF5125016.1"/>
    <property type="molecule type" value="Genomic_DNA"/>
</dbReference>
<feature type="non-terminal residue" evidence="2">
    <location>
        <position position="253"/>
    </location>
</feature>
<dbReference type="Proteomes" id="UP000681720">
    <property type="component" value="Unassembled WGS sequence"/>
</dbReference>